<sequence>MEVSGFTRCYVPYILYFKGYFNNKLKFTLSSSKQVSNQMIFGISYVCHLSSCYCPVRVLCSEGTRHHTFIAIKVIIPNAQGFETIFWTANINLPSVKHCYFDNFYRFVSVNHMQLYRSPHRYLYLRCRLHLIAIFIYAVAFTSSLSSYTLSPSPNRSFHLPCHLCFIACCCLHLCFHIRFRLIAVFIHCHLRSIYPKHPFPSNTEKVAKKGASQQTAYGDRGKSPWNVALGTGAVLPHGLCHGGNSRRAFWRSRQCTSRDFSLSVR</sequence>
<keyword evidence="1" id="KW-0812">Transmembrane</keyword>
<protein>
    <submittedName>
        <fullName evidence="2">Uncharacterized protein</fullName>
    </submittedName>
</protein>
<keyword evidence="1" id="KW-0472">Membrane</keyword>
<evidence type="ECO:0000313" key="2">
    <source>
        <dbReference type="EMBL" id="KAK4025595.1"/>
    </source>
</evidence>
<gene>
    <name evidence="2" type="ORF">OUZ56_014656</name>
</gene>
<dbReference type="Proteomes" id="UP001234178">
    <property type="component" value="Unassembled WGS sequence"/>
</dbReference>
<organism evidence="2 3">
    <name type="scientific">Daphnia magna</name>
    <dbReference type="NCBI Taxonomy" id="35525"/>
    <lineage>
        <taxon>Eukaryota</taxon>
        <taxon>Metazoa</taxon>
        <taxon>Ecdysozoa</taxon>
        <taxon>Arthropoda</taxon>
        <taxon>Crustacea</taxon>
        <taxon>Branchiopoda</taxon>
        <taxon>Diplostraca</taxon>
        <taxon>Cladocera</taxon>
        <taxon>Anomopoda</taxon>
        <taxon>Daphniidae</taxon>
        <taxon>Daphnia</taxon>
    </lineage>
</organism>
<reference evidence="2 3" key="1">
    <citation type="journal article" date="2023" name="Nucleic Acids Res.">
        <title>The hologenome of Daphnia magna reveals possible DNA methylation and microbiome-mediated evolution of the host genome.</title>
        <authorList>
            <person name="Chaturvedi A."/>
            <person name="Li X."/>
            <person name="Dhandapani V."/>
            <person name="Marshall H."/>
            <person name="Kissane S."/>
            <person name="Cuenca-Cambronero M."/>
            <person name="Asole G."/>
            <person name="Calvet F."/>
            <person name="Ruiz-Romero M."/>
            <person name="Marangio P."/>
            <person name="Guigo R."/>
            <person name="Rago D."/>
            <person name="Mirbahai L."/>
            <person name="Eastwood N."/>
            <person name="Colbourne J.K."/>
            <person name="Zhou J."/>
            <person name="Mallon E."/>
            <person name="Orsini L."/>
        </authorList>
    </citation>
    <scope>NUCLEOTIDE SEQUENCE [LARGE SCALE GENOMIC DNA]</scope>
    <source>
        <strain evidence="2">LRV0_1</strain>
    </source>
</reference>
<name>A0ABR0AKF7_9CRUS</name>
<evidence type="ECO:0000256" key="1">
    <source>
        <dbReference type="SAM" id="Phobius"/>
    </source>
</evidence>
<keyword evidence="1" id="KW-1133">Transmembrane helix</keyword>
<feature type="transmembrane region" description="Helical" evidence="1">
    <location>
        <begin position="158"/>
        <end position="176"/>
    </location>
</feature>
<dbReference type="EMBL" id="JAOYFB010000038">
    <property type="protein sequence ID" value="KAK4025595.1"/>
    <property type="molecule type" value="Genomic_DNA"/>
</dbReference>
<evidence type="ECO:0000313" key="3">
    <source>
        <dbReference type="Proteomes" id="UP001234178"/>
    </source>
</evidence>
<accession>A0ABR0AKF7</accession>
<feature type="transmembrane region" description="Helical" evidence="1">
    <location>
        <begin position="123"/>
        <end position="146"/>
    </location>
</feature>
<comment type="caution">
    <text evidence="2">The sequence shown here is derived from an EMBL/GenBank/DDBJ whole genome shotgun (WGS) entry which is preliminary data.</text>
</comment>
<proteinExistence type="predicted"/>
<keyword evidence="3" id="KW-1185">Reference proteome</keyword>